<proteinExistence type="predicted"/>
<accession>A0A3S3S205</accession>
<evidence type="ECO:0000313" key="2">
    <source>
        <dbReference type="Proteomes" id="UP000287563"/>
    </source>
</evidence>
<protein>
    <submittedName>
        <fullName evidence="1">Uncharacterized protein</fullName>
    </submittedName>
</protein>
<organism evidence="1 2">
    <name type="scientific">Photobacterium chitinilyticum</name>
    <dbReference type="NCBI Taxonomy" id="2485123"/>
    <lineage>
        <taxon>Bacteria</taxon>
        <taxon>Pseudomonadati</taxon>
        <taxon>Pseudomonadota</taxon>
        <taxon>Gammaproteobacteria</taxon>
        <taxon>Vibrionales</taxon>
        <taxon>Vibrionaceae</taxon>
        <taxon>Photobacterium</taxon>
    </lineage>
</organism>
<reference evidence="1 2" key="1">
    <citation type="submission" date="2018-11" db="EMBL/GenBank/DDBJ databases">
        <title>Photobacterium sp. BEI247 sp. nov., a marine bacterium isolated from Yongle Blue Hole in the South China Sea.</title>
        <authorList>
            <person name="Wang X."/>
        </authorList>
    </citation>
    <scope>NUCLEOTIDE SEQUENCE [LARGE SCALE GENOMIC DNA]</scope>
    <source>
        <strain evidence="2">BEI247</strain>
    </source>
</reference>
<sequence length="79" mass="8953">MFKLLILELHHGFSWVTEMQQHTQATITDEPAENLFADLEGCSQKSISNAPGGYRRGKKKRASDGLAKTHILLFERVVR</sequence>
<comment type="caution">
    <text evidence="1">The sequence shown here is derived from an EMBL/GenBank/DDBJ whole genome shotgun (WGS) entry which is preliminary data.</text>
</comment>
<dbReference type="EMBL" id="RJLM01000002">
    <property type="protein sequence ID" value="RWX56112.1"/>
    <property type="molecule type" value="Genomic_DNA"/>
</dbReference>
<keyword evidence="2" id="KW-1185">Reference proteome</keyword>
<name>A0A3S3S205_9GAMM</name>
<gene>
    <name evidence="1" type="ORF">EDI28_07425</name>
</gene>
<evidence type="ECO:0000313" key="1">
    <source>
        <dbReference type="EMBL" id="RWX56112.1"/>
    </source>
</evidence>
<dbReference type="Proteomes" id="UP000287563">
    <property type="component" value="Unassembled WGS sequence"/>
</dbReference>
<dbReference type="AlphaFoldDB" id="A0A3S3S205"/>